<dbReference type="PROSITE" id="PS50850">
    <property type="entry name" value="MFS"/>
    <property type="match status" value="1"/>
</dbReference>
<feature type="transmembrane region" description="Helical" evidence="5">
    <location>
        <begin position="341"/>
        <end position="362"/>
    </location>
</feature>
<evidence type="ECO:0000313" key="7">
    <source>
        <dbReference type="EMBL" id="RWR99864.1"/>
    </source>
</evidence>
<feature type="transmembrane region" description="Helical" evidence="5">
    <location>
        <begin position="88"/>
        <end position="107"/>
    </location>
</feature>
<evidence type="ECO:0000256" key="3">
    <source>
        <dbReference type="ARBA" id="ARBA00022989"/>
    </source>
</evidence>
<keyword evidence="4 5" id="KW-0472">Membrane</keyword>
<evidence type="ECO:0000313" key="8">
    <source>
        <dbReference type="Proteomes" id="UP000285301"/>
    </source>
</evidence>
<proteinExistence type="predicted"/>
<dbReference type="GO" id="GO:0016020">
    <property type="term" value="C:membrane"/>
    <property type="evidence" value="ECO:0007669"/>
    <property type="project" value="UniProtKB-SubCell"/>
</dbReference>
<evidence type="ECO:0000259" key="6">
    <source>
        <dbReference type="PROSITE" id="PS50850"/>
    </source>
</evidence>
<feature type="transmembrane region" description="Helical" evidence="5">
    <location>
        <begin position="144"/>
        <end position="168"/>
    </location>
</feature>
<dbReference type="InterPro" id="IPR036259">
    <property type="entry name" value="MFS_trans_sf"/>
</dbReference>
<feature type="transmembrane region" description="Helical" evidence="5">
    <location>
        <begin position="246"/>
        <end position="263"/>
    </location>
</feature>
<dbReference type="GO" id="GO:0020037">
    <property type="term" value="F:heme binding"/>
    <property type="evidence" value="ECO:0007669"/>
    <property type="project" value="TreeGrafter"/>
</dbReference>
<keyword evidence="2 5" id="KW-0812">Transmembrane</keyword>
<name>A0A443QA09_9ACAR</name>
<dbReference type="GO" id="GO:0015232">
    <property type="term" value="F:heme transmembrane transporter activity"/>
    <property type="evidence" value="ECO:0007669"/>
    <property type="project" value="TreeGrafter"/>
</dbReference>
<reference evidence="7 8" key="1">
    <citation type="journal article" date="2018" name="Gigascience">
        <title>Genomes of trombidid mites reveal novel predicted allergens and laterally-transferred genes associated with secondary metabolism.</title>
        <authorList>
            <person name="Dong X."/>
            <person name="Chaisiri K."/>
            <person name="Xia D."/>
            <person name="Armstrong S.D."/>
            <person name="Fang Y."/>
            <person name="Donnelly M.J."/>
            <person name="Kadowaki T."/>
            <person name="McGarry J.W."/>
            <person name="Darby A.C."/>
            <person name="Makepeace B.L."/>
        </authorList>
    </citation>
    <scope>NUCLEOTIDE SEQUENCE [LARGE SCALE GENOMIC DNA]</scope>
    <source>
        <strain evidence="7">UoL-WK</strain>
    </source>
</reference>
<feature type="transmembrane region" description="Helical" evidence="5">
    <location>
        <begin position="188"/>
        <end position="210"/>
    </location>
</feature>
<dbReference type="InterPro" id="IPR049680">
    <property type="entry name" value="FLVCR1-2_SLC49-like"/>
</dbReference>
<dbReference type="EMBL" id="NCKU01013273">
    <property type="protein sequence ID" value="RWR99864.1"/>
    <property type="molecule type" value="Genomic_DNA"/>
</dbReference>
<feature type="transmembrane region" description="Helical" evidence="5">
    <location>
        <begin position="316"/>
        <end position="335"/>
    </location>
</feature>
<feature type="transmembrane region" description="Helical" evidence="5">
    <location>
        <begin position="401"/>
        <end position="424"/>
    </location>
</feature>
<feature type="transmembrane region" description="Helical" evidence="5">
    <location>
        <begin position="21"/>
        <end position="38"/>
    </location>
</feature>
<evidence type="ECO:0000256" key="2">
    <source>
        <dbReference type="ARBA" id="ARBA00022692"/>
    </source>
</evidence>
<gene>
    <name evidence="7" type="ORF">B4U79_06931</name>
</gene>
<evidence type="ECO:0000256" key="1">
    <source>
        <dbReference type="ARBA" id="ARBA00004141"/>
    </source>
</evidence>
<comment type="caution">
    <text evidence="7">The sequence shown here is derived from an EMBL/GenBank/DDBJ whole genome shotgun (WGS) entry which is preliminary data.</text>
</comment>
<dbReference type="Pfam" id="PF07690">
    <property type="entry name" value="MFS_1"/>
    <property type="match status" value="1"/>
</dbReference>
<dbReference type="Gene3D" id="1.20.1250.20">
    <property type="entry name" value="MFS general substrate transporter like domains"/>
    <property type="match status" value="1"/>
</dbReference>
<keyword evidence="8" id="KW-1185">Reference proteome</keyword>
<dbReference type="PANTHER" id="PTHR10924">
    <property type="entry name" value="MAJOR FACILITATOR SUPERFAMILY PROTEIN-RELATED"/>
    <property type="match status" value="1"/>
</dbReference>
<feature type="transmembrane region" description="Helical" evidence="5">
    <location>
        <begin position="283"/>
        <end position="304"/>
    </location>
</feature>
<feature type="transmembrane region" description="Helical" evidence="5">
    <location>
        <begin position="374"/>
        <end position="395"/>
    </location>
</feature>
<dbReference type="SUPFAM" id="SSF103473">
    <property type="entry name" value="MFS general substrate transporter"/>
    <property type="match status" value="1"/>
</dbReference>
<evidence type="ECO:0000256" key="4">
    <source>
        <dbReference type="ARBA" id="ARBA00023136"/>
    </source>
</evidence>
<feature type="transmembrane region" description="Helical" evidence="5">
    <location>
        <begin position="58"/>
        <end position="81"/>
    </location>
</feature>
<keyword evidence="3 5" id="KW-1133">Transmembrane helix</keyword>
<dbReference type="InterPro" id="IPR011701">
    <property type="entry name" value="MFS"/>
</dbReference>
<dbReference type="InterPro" id="IPR020846">
    <property type="entry name" value="MFS_dom"/>
</dbReference>
<dbReference type="AlphaFoldDB" id="A0A443QA09"/>
<evidence type="ECO:0000256" key="5">
    <source>
        <dbReference type="SAM" id="Phobius"/>
    </source>
</evidence>
<sequence length="444" mass="49710">MEHSDVENSSLNEIIVYKKRFVIAFLMSLICMLSVVPLSEYASITNVIAHFYKVDNYFVNLLSISYPIVYLIGFMPINWIALNYGIRVNVTICSFTAAIGAILKYVAIEQGLFWISLVGQIFSAISGIYTYSCAPQIANVWFPVTETTSVISILVIANYFGIASGMLIPPLLVGNVNLENLDLITTRLRFFMLAQSILGVFLFIAMLFGFDEKPRTPPSFAQQAANEHQNMASLFSTLKALICNRNFVLLVISSGIIMAISNSNSTVLNQLVLSEFSNQGETVGILGMLLLFMGCFSTLLLGYITRKYAKLRIIYSVYNTLSLISMILYSVSFQLELVWPLYITTSLLGFFINSNLYIALSFSAELTYPELESVSSGILLALNQILTIIFTLIATKLIYNFKAIGCLIFFIILMAICVVIDCFIRGEQKRQLKENEREHFVSSE</sequence>
<protein>
    <recommendedName>
        <fullName evidence="6">Major facilitator superfamily (MFS) profile domain-containing protein</fullName>
    </recommendedName>
</protein>
<dbReference type="PANTHER" id="PTHR10924:SF4">
    <property type="entry name" value="GH15861P"/>
    <property type="match status" value="1"/>
</dbReference>
<accession>A0A443QA09</accession>
<dbReference type="OrthoDB" id="422206at2759"/>
<feature type="domain" description="Major facilitator superfamily (MFS) profile" evidence="6">
    <location>
        <begin position="20"/>
        <end position="429"/>
    </location>
</feature>
<organism evidence="7 8">
    <name type="scientific">Dinothrombium tinctorium</name>
    <dbReference type="NCBI Taxonomy" id="1965070"/>
    <lineage>
        <taxon>Eukaryota</taxon>
        <taxon>Metazoa</taxon>
        <taxon>Ecdysozoa</taxon>
        <taxon>Arthropoda</taxon>
        <taxon>Chelicerata</taxon>
        <taxon>Arachnida</taxon>
        <taxon>Acari</taxon>
        <taxon>Acariformes</taxon>
        <taxon>Trombidiformes</taxon>
        <taxon>Prostigmata</taxon>
        <taxon>Anystina</taxon>
        <taxon>Parasitengona</taxon>
        <taxon>Trombidioidea</taxon>
        <taxon>Trombidiidae</taxon>
        <taxon>Dinothrombium</taxon>
    </lineage>
</organism>
<comment type="subcellular location">
    <subcellularLocation>
        <location evidence="1">Membrane</location>
        <topology evidence="1">Multi-pass membrane protein</topology>
    </subcellularLocation>
</comment>
<dbReference type="GO" id="GO:0097037">
    <property type="term" value="P:heme export"/>
    <property type="evidence" value="ECO:0007669"/>
    <property type="project" value="TreeGrafter"/>
</dbReference>
<feature type="transmembrane region" description="Helical" evidence="5">
    <location>
        <begin position="113"/>
        <end position="132"/>
    </location>
</feature>
<dbReference type="Proteomes" id="UP000285301">
    <property type="component" value="Unassembled WGS sequence"/>
</dbReference>